<feature type="transmembrane region" description="Helical" evidence="6">
    <location>
        <begin position="128"/>
        <end position="146"/>
    </location>
</feature>
<dbReference type="AlphaFoldDB" id="A0A418MJQ8"/>
<dbReference type="InterPro" id="IPR000620">
    <property type="entry name" value="EamA_dom"/>
</dbReference>
<evidence type="ECO:0000256" key="2">
    <source>
        <dbReference type="ARBA" id="ARBA00007362"/>
    </source>
</evidence>
<feature type="transmembrane region" description="Helical" evidence="6">
    <location>
        <begin position="281"/>
        <end position="299"/>
    </location>
</feature>
<evidence type="ECO:0000313" key="9">
    <source>
        <dbReference type="Proteomes" id="UP000283523"/>
    </source>
</evidence>
<sequence length="306" mass="32920">MNTTTASRLWLVLAFAAVYFVWGTTYLANLFALKAIPPFIISALRYVIAGLLLGVLAYSRSQSFPKAQEVRDLTISGILMLVGGSGLVVVAEQYISSGSAAVIVATEPLWFVLLDYPRWKLYFSNKKIVAGLLIGFSGIVLFAQFTPVPKGIQTANTLLGTALVLAAAILWVIGTLFTARRIQPGRYTFWHTTIQLLAAGAFAGLIALINGEWQRFEPQSVPLMAWGGLAFLIVFGSLIAYLAFAWLVTVQPPAIVSTHTYVNPVVAVLIGWLAVGEPITGLQIVALVIVLAGVVLTQLSQVRAEG</sequence>
<protein>
    <submittedName>
        <fullName evidence="8">EamA family transporter</fullName>
    </submittedName>
</protein>
<keyword evidence="3 6" id="KW-0812">Transmembrane</keyword>
<organism evidence="8 9">
    <name type="scientific">Fibrisoma montanum</name>
    <dbReference type="NCBI Taxonomy" id="2305895"/>
    <lineage>
        <taxon>Bacteria</taxon>
        <taxon>Pseudomonadati</taxon>
        <taxon>Bacteroidota</taxon>
        <taxon>Cytophagia</taxon>
        <taxon>Cytophagales</taxon>
        <taxon>Spirosomataceae</taxon>
        <taxon>Fibrisoma</taxon>
    </lineage>
</organism>
<comment type="subcellular location">
    <subcellularLocation>
        <location evidence="1">Membrane</location>
        <topology evidence="1">Multi-pass membrane protein</topology>
    </subcellularLocation>
</comment>
<dbReference type="InterPro" id="IPR050638">
    <property type="entry name" value="AA-Vitamin_Transporters"/>
</dbReference>
<dbReference type="InterPro" id="IPR037185">
    <property type="entry name" value="EmrE-like"/>
</dbReference>
<keyword evidence="5 6" id="KW-0472">Membrane</keyword>
<dbReference type="OrthoDB" id="9812547at2"/>
<proteinExistence type="inferred from homology"/>
<dbReference type="Pfam" id="PF00892">
    <property type="entry name" value="EamA"/>
    <property type="match status" value="2"/>
</dbReference>
<feature type="transmembrane region" description="Helical" evidence="6">
    <location>
        <begin position="9"/>
        <end position="33"/>
    </location>
</feature>
<dbReference type="EMBL" id="QXED01000001">
    <property type="protein sequence ID" value="RIV27718.1"/>
    <property type="molecule type" value="Genomic_DNA"/>
</dbReference>
<feature type="domain" description="EamA" evidence="7">
    <location>
        <begin position="159"/>
        <end position="297"/>
    </location>
</feature>
<feature type="domain" description="EamA" evidence="7">
    <location>
        <begin position="11"/>
        <end position="142"/>
    </location>
</feature>
<reference evidence="8 9" key="1">
    <citation type="submission" date="2018-08" db="EMBL/GenBank/DDBJ databases">
        <title>Fibrisoma montanum sp. nov., isolated from Danxia mountain soil.</title>
        <authorList>
            <person name="Huang Y."/>
        </authorList>
    </citation>
    <scope>NUCLEOTIDE SEQUENCE [LARGE SCALE GENOMIC DNA]</scope>
    <source>
        <strain evidence="8 9">HYT19</strain>
    </source>
</reference>
<dbReference type="SUPFAM" id="SSF103481">
    <property type="entry name" value="Multidrug resistance efflux transporter EmrE"/>
    <property type="match status" value="2"/>
</dbReference>
<dbReference type="RefSeq" id="WP_119666556.1">
    <property type="nucleotide sequence ID" value="NZ_QXED01000001.1"/>
</dbReference>
<gene>
    <name evidence="8" type="ORF">DYU11_05300</name>
</gene>
<keyword evidence="4 6" id="KW-1133">Transmembrane helix</keyword>
<evidence type="ECO:0000256" key="5">
    <source>
        <dbReference type="ARBA" id="ARBA00023136"/>
    </source>
</evidence>
<evidence type="ECO:0000256" key="3">
    <source>
        <dbReference type="ARBA" id="ARBA00022692"/>
    </source>
</evidence>
<dbReference type="GO" id="GO:0016020">
    <property type="term" value="C:membrane"/>
    <property type="evidence" value="ECO:0007669"/>
    <property type="project" value="UniProtKB-SubCell"/>
</dbReference>
<evidence type="ECO:0000259" key="7">
    <source>
        <dbReference type="Pfam" id="PF00892"/>
    </source>
</evidence>
<dbReference type="Proteomes" id="UP000283523">
    <property type="component" value="Unassembled WGS sequence"/>
</dbReference>
<comment type="caution">
    <text evidence="8">The sequence shown here is derived from an EMBL/GenBank/DDBJ whole genome shotgun (WGS) entry which is preliminary data.</text>
</comment>
<accession>A0A418MJQ8</accession>
<feature type="transmembrane region" description="Helical" evidence="6">
    <location>
        <begin position="189"/>
        <end position="211"/>
    </location>
</feature>
<comment type="similarity">
    <text evidence="2">Belongs to the EamA transporter family.</text>
</comment>
<dbReference type="PANTHER" id="PTHR32322">
    <property type="entry name" value="INNER MEMBRANE TRANSPORTER"/>
    <property type="match status" value="1"/>
</dbReference>
<evidence type="ECO:0000256" key="4">
    <source>
        <dbReference type="ARBA" id="ARBA00022989"/>
    </source>
</evidence>
<keyword evidence="9" id="KW-1185">Reference proteome</keyword>
<dbReference type="PANTHER" id="PTHR32322:SF2">
    <property type="entry name" value="EAMA DOMAIN-CONTAINING PROTEIN"/>
    <property type="match status" value="1"/>
</dbReference>
<feature type="transmembrane region" description="Helical" evidence="6">
    <location>
        <begin position="223"/>
        <end position="247"/>
    </location>
</feature>
<name>A0A418MJQ8_9BACT</name>
<feature type="transmembrane region" description="Helical" evidence="6">
    <location>
        <begin position="158"/>
        <end position="177"/>
    </location>
</feature>
<evidence type="ECO:0000313" key="8">
    <source>
        <dbReference type="EMBL" id="RIV27718.1"/>
    </source>
</evidence>
<feature type="transmembrane region" description="Helical" evidence="6">
    <location>
        <begin position="254"/>
        <end position="275"/>
    </location>
</feature>
<feature type="transmembrane region" description="Helical" evidence="6">
    <location>
        <begin position="39"/>
        <end position="58"/>
    </location>
</feature>
<evidence type="ECO:0000256" key="1">
    <source>
        <dbReference type="ARBA" id="ARBA00004141"/>
    </source>
</evidence>
<evidence type="ECO:0000256" key="6">
    <source>
        <dbReference type="SAM" id="Phobius"/>
    </source>
</evidence>